<keyword evidence="2" id="KW-0732">Signal</keyword>
<organism evidence="3 4">
    <name type="scientific">Schistosoma mansoni</name>
    <name type="common">Blood fluke</name>
    <dbReference type="NCBI Taxonomy" id="6183"/>
    <lineage>
        <taxon>Eukaryota</taxon>
        <taxon>Metazoa</taxon>
        <taxon>Spiralia</taxon>
        <taxon>Lophotrochozoa</taxon>
        <taxon>Platyhelminthes</taxon>
        <taxon>Trematoda</taxon>
        <taxon>Digenea</taxon>
        <taxon>Strigeidida</taxon>
        <taxon>Schistosomatoidea</taxon>
        <taxon>Schistosomatidae</taxon>
        <taxon>Schistosoma</taxon>
    </lineage>
</organism>
<feature type="coiled-coil region" evidence="1">
    <location>
        <begin position="27"/>
        <end position="61"/>
    </location>
</feature>
<name>A0A3Q0KDU8_SCHMA</name>
<feature type="signal peptide" evidence="2">
    <location>
        <begin position="1"/>
        <end position="23"/>
    </location>
</feature>
<sequence>MAHYCIHNFFLLLCILIQKELKCSKIIENIEDSAKFYEVRLPELDKEAQIAEDEAQKVINEIIDQQGNHNVSFGKLIECQKLYYESEQGITLLTGYVKRNLVDTGSILKENYTELIDCFQEQIKQYQKERDSRVDFACYNDLPLELYQSIILLDGTLVDLYKRKAEFSKSLFYRRFNLDVARKLKQQMSKEERKTGQ</sequence>
<dbReference type="InParanoid" id="A0A3Q0KDU8"/>
<keyword evidence="1" id="KW-0175">Coiled coil</keyword>
<dbReference type="WBParaSite" id="Smp_029400.1">
    <property type="protein sequence ID" value="Smp_029400.1"/>
    <property type="gene ID" value="Smp_029400"/>
</dbReference>
<reference evidence="3" key="1">
    <citation type="journal article" date="2012" name="PLoS Negl. Trop. Dis.">
        <title>A systematically improved high quality genome and transcriptome of the human blood fluke Schistosoma mansoni.</title>
        <authorList>
            <person name="Protasio A.V."/>
            <person name="Tsai I.J."/>
            <person name="Babbage A."/>
            <person name="Nichol S."/>
            <person name="Hunt M."/>
            <person name="Aslett M.A."/>
            <person name="De Silva N."/>
            <person name="Velarde G.S."/>
            <person name="Anderson T.J."/>
            <person name="Clark R.C."/>
            <person name="Davidson C."/>
            <person name="Dillon G.P."/>
            <person name="Holroyd N.E."/>
            <person name="LoVerde P.T."/>
            <person name="Lloyd C."/>
            <person name="McQuillan J."/>
            <person name="Oliveira G."/>
            <person name="Otto T.D."/>
            <person name="Parker-Manuel S.J."/>
            <person name="Quail M.A."/>
            <person name="Wilson R.A."/>
            <person name="Zerlotini A."/>
            <person name="Dunne D.W."/>
            <person name="Berriman M."/>
        </authorList>
    </citation>
    <scope>NUCLEOTIDE SEQUENCE [LARGE SCALE GENOMIC DNA]</scope>
    <source>
        <strain evidence="3">Puerto Rican</strain>
    </source>
</reference>
<evidence type="ECO:0000313" key="3">
    <source>
        <dbReference type="Proteomes" id="UP000008854"/>
    </source>
</evidence>
<evidence type="ECO:0000256" key="2">
    <source>
        <dbReference type="SAM" id="SignalP"/>
    </source>
</evidence>
<keyword evidence="3" id="KW-1185">Reference proteome</keyword>
<dbReference type="Proteomes" id="UP000008854">
    <property type="component" value="Unassembled WGS sequence"/>
</dbReference>
<evidence type="ECO:0000313" key="4">
    <source>
        <dbReference type="WBParaSite" id="Smp_029400.1"/>
    </source>
</evidence>
<proteinExistence type="predicted"/>
<reference evidence="4" key="2">
    <citation type="submission" date="2018-12" db="UniProtKB">
        <authorList>
            <consortium name="WormBaseParasite"/>
        </authorList>
    </citation>
    <scope>IDENTIFICATION</scope>
    <source>
        <strain evidence="4">Puerto Rican</strain>
    </source>
</reference>
<dbReference type="ExpressionAtlas" id="A0A3Q0KDU8">
    <property type="expression patterns" value="baseline"/>
</dbReference>
<protein>
    <submittedName>
        <fullName evidence="4">Uncharacterized protein</fullName>
    </submittedName>
</protein>
<feature type="chain" id="PRO_5018054643" evidence="2">
    <location>
        <begin position="24"/>
        <end position="197"/>
    </location>
</feature>
<evidence type="ECO:0000256" key="1">
    <source>
        <dbReference type="SAM" id="Coils"/>
    </source>
</evidence>
<dbReference type="AlphaFoldDB" id="A0A3Q0KDU8"/>
<accession>A0A3Q0KDU8</accession>